<dbReference type="SUPFAM" id="SSF52374">
    <property type="entry name" value="Nucleotidylyl transferase"/>
    <property type="match status" value="1"/>
</dbReference>
<dbReference type="Gene3D" id="3.40.50.620">
    <property type="entry name" value="HUPs"/>
    <property type="match status" value="1"/>
</dbReference>
<gene>
    <name evidence="2" type="ORF">S03H2_70826</name>
</gene>
<feature type="domain" description="Cytidyltransferase-like" evidence="1">
    <location>
        <begin position="26"/>
        <end position="58"/>
    </location>
</feature>
<sequence length="58" mass="6666">MYLKLTTKKGRENIFKEKATIKRLGIMGGVFDPIHCGHLFTAEEARVEFKLDKVIFVP</sequence>
<dbReference type="InterPro" id="IPR004821">
    <property type="entry name" value="Cyt_trans-like"/>
</dbReference>
<evidence type="ECO:0000259" key="1">
    <source>
        <dbReference type="Pfam" id="PF01467"/>
    </source>
</evidence>
<dbReference type="InterPro" id="IPR014729">
    <property type="entry name" value="Rossmann-like_a/b/a_fold"/>
</dbReference>
<feature type="non-terminal residue" evidence="2">
    <location>
        <position position="58"/>
    </location>
</feature>
<dbReference type="NCBIfam" id="TIGR00125">
    <property type="entry name" value="cyt_tran_rel"/>
    <property type="match status" value="1"/>
</dbReference>
<comment type="caution">
    <text evidence="2">The sequence shown here is derived from an EMBL/GenBank/DDBJ whole genome shotgun (WGS) entry which is preliminary data.</text>
</comment>
<name>X1JT26_9ZZZZ</name>
<dbReference type="Pfam" id="PF01467">
    <property type="entry name" value="CTP_transf_like"/>
    <property type="match status" value="1"/>
</dbReference>
<organism evidence="2">
    <name type="scientific">marine sediment metagenome</name>
    <dbReference type="NCBI Taxonomy" id="412755"/>
    <lineage>
        <taxon>unclassified sequences</taxon>
        <taxon>metagenomes</taxon>
        <taxon>ecological metagenomes</taxon>
    </lineage>
</organism>
<protein>
    <recommendedName>
        <fullName evidence="1">Cytidyltransferase-like domain-containing protein</fullName>
    </recommendedName>
</protein>
<dbReference type="EMBL" id="BARU01047193">
    <property type="protein sequence ID" value="GAH97227.1"/>
    <property type="molecule type" value="Genomic_DNA"/>
</dbReference>
<accession>X1JT26</accession>
<evidence type="ECO:0000313" key="2">
    <source>
        <dbReference type="EMBL" id="GAH97227.1"/>
    </source>
</evidence>
<dbReference type="GO" id="GO:0003824">
    <property type="term" value="F:catalytic activity"/>
    <property type="evidence" value="ECO:0007669"/>
    <property type="project" value="InterPro"/>
</dbReference>
<reference evidence="2" key="1">
    <citation type="journal article" date="2014" name="Front. Microbiol.">
        <title>High frequency of phylogenetically diverse reductive dehalogenase-homologous genes in deep subseafloor sedimentary metagenomes.</title>
        <authorList>
            <person name="Kawai M."/>
            <person name="Futagami T."/>
            <person name="Toyoda A."/>
            <person name="Takaki Y."/>
            <person name="Nishi S."/>
            <person name="Hori S."/>
            <person name="Arai W."/>
            <person name="Tsubouchi T."/>
            <person name="Morono Y."/>
            <person name="Uchiyama I."/>
            <person name="Ito T."/>
            <person name="Fujiyama A."/>
            <person name="Inagaki F."/>
            <person name="Takami H."/>
        </authorList>
    </citation>
    <scope>NUCLEOTIDE SEQUENCE</scope>
    <source>
        <strain evidence="2">Expedition CK06-06</strain>
    </source>
</reference>
<proteinExistence type="predicted"/>
<dbReference type="AlphaFoldDB" id="X1JT26"/>